<feature type="signal peptide" evidence="7">
    <location>
        <begin position="1"/>
        <end position="20"/>
    </location>
</feature>
<evidence type="ECO:0000259" key="8">
    <source>
        <dbReference type="Pfam" id="PF17801"/>
    </source>
</evidence>
<dbReference type="InterPro" id="IPR002241">
    <property type="entry name" value="Glyco_hydro_27"/>
</dbReference>
<keyword evidence="5" id="KW-0378">Hydrolase</keyword>
<dbReference type="Proteomes" id="UP000324748">
    <property type="component" value="Unassembled WGS sequence"/>
</dbReference>
<evidence type="ECO:0000256" key="4">
    <source>
        <dbReference type="ARBA" id="ARBA00022729"/>
    </source>
</evidence>
<dbReference type="FunFam" id="3.20.20.70:FF:000400">
    <property type="entry name" value="Uncharacterized protein"/>
    <property type="match status" value="1"/>
</dbReference>
<evidence type="ECO:0000256" key="3">
    <source>
        <dbReference type="ARBA" id="ARBA00012755"/>
    </source>
</evidence>
<dbReference type="FunFam" id="2.60.40.1180:FF:000097">
    <property type="entry name" value="Alpha-galactosidase 3"/>
    <property type="match status" value="1"/>
</dbReference>
<proteinExistence type="inferred from homology"/>
<keyword evidence="4 7" id="KW-0732">Signal</keyword>
<evidence type="ECO:0000313" key="11">
    <source>
        <dbReference type="Proteomes" id="UP000324748"/>
    </source>
</evidence>
<dbReference type="GO" id="GO:0004557">
    <property type="term" value="F:alpha-galactosidase activity"/>
    <property type="evidence" value="ECO:0007669"/>
    <property type="project" value="UniProtKB-EC"/>
</dbReference>
<dbReference type="EMBL" id="VDEP01000081">
    <property type="protein sequence ID" value="KAA1132389.1"/>
    <property type="molecule type" value="Genomic_DNA"/>
</dbReference>
<dbReference type="InterPro" id="IPR017853">
    <property type="entry name" value="GH"/>
</dbReference>
<evidence type="ECO:0000256" key="1">
    <source>
        <dbReference type="ARBA" id="ARBA00001255"/>
    </source>
</evidence>
<dbReference type="EC" id="3.2.1.22" evidence="3"/>
<evidence type="ECO:0000256" key="5">
    <source>
        <dbReference type="ARBA" id="ARBA00022801"/>
    </source>
</evidence>
<dbReference type="Proteomes" id="UP000325313">
    <property type="component" value="Unassembled WGS sequence"/>
</dbReference>
<feature type="domain" description="Alpha galactosidase C-terminal" evidence="8">
    <location>
        <begin position="484"/>
        <end position="576"/>
    </location>
</feature>
<evidence type="ECO:0000256" key="7">
    <source>
        <dbReference type="SAM" id="SignalP"/>
    </source>
</evidence>
<dbReference type="Gene3D" id="3.20.20.70">
    <property type="entry name" value="Aldolase class I"/>
    <property type="match status" value="1"/>
</dbReference>
<dbReference type="InterPro" id="IPR013780">
    <property type="entry name" value="Glyco_hydro_b"/>
</dbReference>
<dbReference type="OrthoDB" id="5795902at2759"/>
<dbReference type="InterPro" id="IPR013785">
    <property type="entry name" value="Aldolase_TIM"/>
</dbReference>
<dbReference type="PANTHER" id="PTHR11452">
    <property type="entry name" value="ALPHA-GALACTOSIDASE/ALPHA-N-ACETYLGALACTOSAMINIDASE"/>
    <property type="match status" value="1"/>
</dbReference>
<dbReference type="CDD" id="cd14792">
    <property type="entry name" value="GH27"/>
    <property type="match status" value="1"/>
</dbReference>
<dbReference type="AlphaFoldDB" id="A0A5B0MPU2"/>
<comment type="caution">
    <text evidence="9">The sequence shown here is derived from an EMBL/GenBank/DDBJ whole genome shotgun (WGS) entry which is preliminary data.</text>
</comment>
<evidence type="ECO:0000313" key="12">
    <source>
        <dbReference type="Proteomes" id="UP000325313"/>
    </source>
</evidence>
<gene>
    <name evidence="9" type="ORF">PGT21_025725</name>
    <name evidence="10" type="ORF">PGTUg99_006462</name>
</gene>
<keyword evidence="11" id="KW-1185">Reference proteome</keyword>
<feature type="chain" id="PRO_5033473750" description="alpha-galactosidase" evidence="7">
    <location>
        <begin position="21"/>
        <end position="597"/>
    </location>
</feature>
<comment type="similarity">
    <text evidence="2">Belongs to the glycosyl hydrolase 27 family.</text>
</comment>
<dbReference type="SUPFAM" id="SSF51445">
    <property type="entry name" value="(Trans)glycosidases"/>
    <property type="match status" value="1"/>
</dbReference>
<protein>
    <recommendedName>
        <fullName evidence="3">alpha-galactosidase</fullName>
        <ecNumber evidence="3">3.2.1.22</ecNumber>
    </recommendedName>
</protein>
<accession>A0A5B0MPU2</accession>
<evidence type="ECO:0000313" key="9">
    <source>
        <dbReference type="EMBL" id="KAA1077979.1"/>
    </source>
</evidence>
<evidence type="ECO:0000256" key="6">
    <source>
        <dbReference type="ARBA" id="ARBA00023295"/>
    </source>
</evidence>
<dbReference type="Pfam" id="PF17801">
    <property type="entry name" value="Melibiase_C"/>
    <property type="match status" value="1"/>
</dbReference>
<name>A0A5B0MPU2_PUCGR</name>
<dbReference type="PANTHER" id="PTHR11452:SF75">
    <property type="entry name" value="ALPHA-GALACTOSIDASE MEL1"/>
    <property type="match status" value="1"/>
</dbReference>
<sequence length="597" mass="68853">MKVRLTVISTLLLITNKNQANIHQEPQLIFNSNRQQDFVDDRPPGTYLGWSSWSLQAYRGEGYGFYWLTERNVKAQADILSKEFSEFGYDRINLDSGWQDAELDEYGRTVLNTQTFPNGIHHLQSYLAQRNLKLGLYYLPGIDSRAVHNQYPVMNTDYTADQIIQCPIIHHPSGRKRRTNCQRPMANAFNAGYPLNYSHPGSQMYINSVVDGLYSWNVSFVKLDALVPGSSFDPADYTKCDTRADLAAWRRAIDSRYEEEWKHVGRERIWLVASWAIPTIEGPTMDLNADSWRVEQDIEAYGERMTTFDRVIRNIKTAALWTSVEKNRAWRGLIDLDSLLVSDMTYEESKSTVTLWAVLGSPFYLGDDLTKLPESRKALVKNVEVLEVARLASWNPARLERFNQTRLEIARTKWQSGTQVNIEDCKKLVEKRRMVVGLSLHQTVDPILDLNRCLESQISHSRSLPISHTPASSHLDTPERSEWSLQFWVLEHQDGVLFLAIVNAGAQNMFDLPVEVEIKLSELERFQGTWSPSKENEEERWYLVRDLWKRETLGMVSFEGKMKLKLDVHDSVLFRFTPIGSDDHSQHHHPLVSELSL</sequence>
<organism evidence="9 11">
    <name type="scientific">Puccinia graminis f. sp. tritici</name>
    <dbReference type="NCBI Taxonomy" id="56615"/>
    <lineage>
        <taxon>Eukaryota</taxon>
        <taxon>Fungi</taxon>
        <taxon>Dikarya</taxon>
        <taxon>Basidiomycota</taxon>
        <taxon>Pucciniomycotina</taxon>
        <taxon>Pucciniomycetes</taxon>
        <taxon>Pucciniales</taxon>
        <taxon>Pucciniaceae</taxon>
        <taxon>Puccinia</taxon>
    </lineage>
</organism>
<dbReference type="GO" id="GO:0005975">
    <property type="term" value="P:carbohydrate metabolic process"/>
    <property type="evidence" value="ECO:0007669"/>
    <property type="project" value="InterPro"/>
</dbReference>
<comment type="catalytic activity">
    <reaction evidence="1">
        <text>Hydrolysis of terminal, non-reducing alpha-D-galactose residues in alpha-D-galactosides, including galactose oligosaccharides, galactomannans and galactolipids.</text>
        <dbReference type="EC" id="3.2.1.22"/>
    </reaction>
</comment>
<dbReference type="EMBL" id="VSWC01000144">
    <property type="protein sequence ID" value="KAA1077979.1"/>
    <property type="molecule type" value="Genomic_DNA"/>
</dbReference>
<dbReference type="Pfam" id="PF16499">
    <property type="entry name" value="Melibiase_2"/>
    <property type="match status" value="1"/>
</dbReference>
<dbReference type="Gene3D" id="2.60.40.1180">
    <property type="entry name" value="Golgi alpha-mannosidase II"/>
    <property type="match status" value="1"/>
</dbReference>
<dbReference type="SUPFAM" id="SSF51011">
    <property type="entry name" value="Glycosyl hydrolase domain"/>
    <property type="match status" value="1"/>
</dbReference>
<reference evidence="11 12" key="1">
    <citation type="submission" date="2019-05" db="EMBL/GenBank/DDBJ databases">
        <title>Emergence of the Ug99 lineage of the wheat stem rust pathogen through somatic hybridization.</title>
        <authorList>
            <person name="Li F."/>
            <person name="Upadhyaya N.M."/>
            <person name="Sperschneider J."/>
            <person name="Matny O."/>
            <person name="Nguyen-Phuc H."/>
            <person name="Mago R."/>
            <person name="Raley C."/>
            <person name="Miller M.E."/>
            <person name="Silverstein K.A.T."/>
            <person name="Henningsen E."/>
            <person name="Hirsch C.D."/>
            <person name="Visser B."/>
            <person name="Pretorius Z.A."/>
            <person name="Steffenson B.J."/>
            <person name="Schwessinger B."/>
            <person name="Dodds P.N."/>
            <person name="Figueroa M."/>
        </authorList>
    </citation>
    <scope>NUCLEOTIDE SEQUENCE [LARGE SCALE GENOMIC DNA]</scope>
    <source>
        <strain evidence="9">21-0</strain>
        <strain evidence="10 12">Ug99</strain>
    </source>
</reference>
<keyword evidence="6" id="KW-0326">Glycosidase</keyword>
<dbReference type="InterPro" id="IPR041233">
    <property type="entry name" value="Melibiase_C"/>
</dbReference>
<evidence type="ECO:0000256" key="2">
    <source>
        <dbReference type="ARBA" id="ARBA00009743"/>
    </source>
</evidence>
<evidence type="ECO:0000313" key="10">
    <source>
        <dbReference type="EMBL" id="KAA1132389.1"/>
    </source>
</evidence>